<sequence length="500" mass="54303">MAGPEEWRRARPLVRQARDQLWERYREDPNVVGIGFGPPTRGGEVQDTPSCIVHVIRKTPENELAPSRVVPRSIEVEGASVETDVVESGYFYAFAFTDRERPAMGGISVGHPKITAGTLGCLVKDLRDGDKVAILSNNHVLAAENDALAGDPIYQPGPYDMPISPGNRIATLTRWENIVFNGTYNRIDAAIARLDDNCVVYDDIKGDMTRPTVAQPAVGLLFAGSTSHTILNPINDVTTRLGIEMIHGPAARSVLTADDVRPPGAPVHKTGRTTEYTTGRITAIDEIVSIRYGAGVAVFDGQIITTPMSQGGDSGSVVCRGGTGGTFLSFVCPFLATAEDLTGVPFTQEWMSISYARDKFLATTLVGRWLIETLYLNERTAMVRSSEVKPQVPDSDRAFAQALYSQHGGDMKLVLMNPDRDDIRVSEQFLHDAEESLARARKFMLPDEATAAEKTLALVRERGIVGMTGRQLINLLDDPNLLAQLKQIAAATGSVLDPDG</sequence>
<reference evidence="2" key="1">
    <citation type="journal article" date="2019" name="Int. J. Syst. Evol. Microbiol.">
        <title>The Global Catalogue of Microorganisms (GCM) 10K type strain sequencing project: providing services to taxonomists for standard genome sequencing and annotation.</title>
        <authorList>
            <consortium name="The Broad Institute Genomics Platform"/>
            <consortium name="The Broad Institute Genome Sequencing Center for Infectious Disease"/>
            <person name="Wu L."/>
            <person name="Ma J."/>
        </authorList>
    </citation>
    <scope>NUCLEOTIDE SEQUENCE [LARGE SCALE GENOMIC DNA]</scope>
    <source>
        <strain evidence="2">JCM 17326</strain>
    </source>
</reference>
<accession>A0ABP6ZII7</accession>
<dbReference type="SUPFAM" id="SSF50494">
    <property type="entry name" value="Trypsin-like serine proteases"/>
    <property type="match status" value="1"/>
</dbReference>
<dbReference type="InterPro" id="IPR009003">
    <property type="entry name" value="Peptidase_S1_PA"/>
</dbReference>
<dbReference type="Proteomes" id="UP001500630">
    <property type="component" value="Unassembled WGS sequence"/>
</dbReference>
<gene>
    <name evidence="1" type="ORF">GCM10022419_108140</name>
</gene>
<dbReference type="Gene3D" id="2.40.10.10">
    <property type="entry name" value="Trypsin-like serine proteases"/>
    <property type="match status" value="1"/>
</dbReference>
<name>A0ABP6ZII7_9ACTN</name>
<evidence type="ECO:0008006" key="3">
    <source>
        <dbReference type="Google" id="ProtNLM"/>
    </source>
</evidence>
<proteinExistence type="predicted"/>
<comment type="caution">
    <text evidence="1">The sequence shown here is derived from an EMBL/GenBank/DDBJ whole genome shotgun (WGS) entry which is preliminary data.</text>
</comment>
<dbReference type="InterPro" id="IPR043504">
    <property type="entry name" value="Peptidase_S1_PA_chymotrypsin"/>
</dbReference>
<protein>
    <recommendedName>
        <fullName evidence="3">Serine protease</fullName>
    </recommendedName>
</protein>
<dbReference type="EMBL" id="BAABDQ010000041">
    <property type="protein sequence ID" value="GAA3605706.1"/>
    <property type="molecule type" value="Genomic_DNA"/>
</dbReference>
<keyword evidence="2" id="KW-1185">Reference proteome</keyword>
<dbReference type="RefSeq" id="WP_345574482.1">
    <property type="nucleotide sequence ID" value="NZ_BAABDQ010000041.1"/>
</dbReference>
<evidence type="ECO:0000313" key="1">
    <source>
        <dbReference type="EMBL" id="GAA3605706.1"/>
    </source>
</evidence>
<organism evidence="1 2">
    <name type="scientific">Nonomuraea rosea</name>
    <dbReference type="NCBI Taxonomy" id="638574"/>
    <lineage>
        <taxon>Bacteria</taxon>
        <taxon>Bacillati</taxon>
        <taxon>Actinomycetota</taxon>
        <taxon>Actinomycetes</taxon>
        <taxon>Streptosporangiales</taxon>
        <taxon>Streptosporangiaceae</taxon>
        <taxon>Nonomuraea</taxon>
    </lineage>
</organism>
<evidence type="ECO:0000313" key="2">
    <source>
        <dbReference type="Proteomes" id="UP001500630"/>
    </source>
</evidence>